<evidence type="ECO:0000256" key="1">
    <source>
        <dbReference type="SAM" id="SignalP"/>
    </source>
</evidence>
<feature type="chain" id="PRO_5032314651" evidence="1">
    <location>
        <begin position="30"/>
        <end position="108"/>
    </location>
</feature>
<evidence type="ECO:0000313" key="3">
    <source>
        <dbReference type="Proteomes" id="UP000614350"/>
    </source>
</evidence>
<proteinExistence type="predicted"/>
<protein>
    <submittedName>
        <fullName evidence="2">Uncharacterized protein</fullName>
    </submittedName>
</protein>
<comment type="caution">
    <text evidence="2">The sequence shown here is derived from an EMBL/GenBank/DDBJ whole genome shotgun (WGS) entry which is preliminary data.</text>
</comment>
<name>A0A834NE25_VESVU</name>
<accession>A0A834NE25</accession>
<reference evidence="2" key="1">
    <citation type="journal article" date="2020" name="G3 (Bethesda)">
        <title>High-Quality Assemblies for Three Invasive Social Wasps from the &lt;i&gt;Vespula&lt;/i&gt; Genus.</title>
        <authorList>
            <person name="Harrop T.W.R."/>
            <person name="Guhlin J."/>
            <person name="McLaughlin G.M."/>
            <person name="Permina E."/>
            <person name="Stockwell P."/>
            <person name="Gilligan J."/>
            <person name="Le Lec M.F."/>
            <person name="Gruber M.A.M."/>
            <person name="Quinn O."/>
            <person name="Lovegrove M."/>
            <person name="Duncan E.J."/>
            <person name="Remnant E.J."/>
            <person name="Van Eeckhoven J."/>
            <person name="Graham B."/>
            <person name="Knapp R.A."/>
            <person name="Langford K.W."/>
            <person name="Kronenberg Z."/>
            <person name="Press M.O."/>
            <person name="Eacker S.M."/>
            <person name="Wilson-Rankin E.E."/>
            <person name="Purcell J."/>
            <person name="Lester P.J."/>
            <person name="Dearden P.K."/>
        </authorList>
    </citation>
    <scope>NUCLEOTIDE SEQUENCE</scope>
    <source>
        <strain evidence="2">Marl-1</strain>
    </source>
</reference>
<keyword evidence="1" id="KW-0732">Signal</keyword>
<gene>
    <name evidence="2" type="ORF">HZH66_003595</name>
</gene>
<dbReference type="AlphaFoldDB" id="A0A834NE25"/>
<organism evidence="2 3">
    <name type="scientific">Vespula vulgaris</name>
    <name type="common">Yellow jacket</name>
    <name type="synonym">Wasp</name>
    <dbReference type="NCBI Taxonomy" id="7454"/>
    <lineage>
        <taxon>Eukaryota</taxon>
        <taxon>Metazoa</taxon>
        <taxon>Ecdysozoa</taxon>
        <taxon>Arthropoda</taxon>
        <taxon>Hexapoda</taxon>
        <taxon>Insecta</taxon>
        <taxon>Pterygota</taxon>
        <taxon>Neoptera</taxon>
        <taxon>Endopterygota</taxon>
        <taxon>Hymenoptera</taxon>
        <taxon>Apocrita</taxon>
        <taxon>Aculeata</taxon>
        <taxon>Vespoidea</taxon>
        <taxon>Vespidae</taxon>
        <taxon>Vespinae</taxon>
        <taxon>Vespula</taxon>
    </lineage>
</organism>
<sequence>MVQAAGRVFDALLPTVLLTLLFVDQELSAYPHPRVSSRYRIPFDLTSINTLVSRTVLLDNELLLDVLFIHTLLLNYAMGGMFALLPNTAALSAVVTEYFHKYTLTCQG</sequence>
<dbReference type="EMBL" id="JACSEA010000003">
    <property type="protein sequence ID" value="KAF7404689.1"/>
    <property type="molecule type" value="Genomic_DNA"/>
</dbReference>
<feature type="signal peptide" evidence="1">
    <location>
        <begin position="1"/>
        <end position="29"/>
    </location>
</feature>
<keyword evidence="3" id="KW-1185">Reference proteome</keyword>
<dbReference type="Proteomes" id="UP000614350">
    <property type="component" value="Unassembled WGS sequence"/>
</dbReference>
<evidence type="ECO:0000313" key="2">
    <source>
        <dbReference type="EMBL" id="KAF7404689.1"/>
    </source>
</evidence>